<gene>
    <name evidence="2" type="ORF">A3A34_02085</name>
</gene>
<protein>
    <submittedName>
        <fullName evidence="2">Uncharacterized protein</fullName>
    </submittedName>
</protein>
<sequence length="359" mass="39815">MLGFLLAAMAVMWNDSIQTLGTYISSNRGAVRWQTLWVGASLVLVCVLTYGWYMNGGDISYGRLNRIPYQEVQWFHVVAPSFLLLVTWIGIPVSTSFLVLAAFSSGVVLESMLWKSFGGLVAGASSAFLLWLILAWLVRLVRVPMELSPRGDAIARVAQACSTALLWAMWLMQDMSNIAVYLPRDMPIETLAIVLSVLVGGLGLVFWRNGGKIQHIVRSKTNTRFVISATLVDLVYALVLYYFKILSDIPMSTTWVFVGILAGREAAIRMVLPTKKARKILPMLVADVSKLVFGATASVGIAFAIHNRWQEIVEVFKVYPILWFAVITATLIALWANFAHHVTDARSTDETPKTDKTIP</sequence>
<evidence type="ECO:0000313" key="3">
    <source>
        <dbReference type="Proteomes" id="UP000178587"/>
    </source>
</evidence>
<dbReference type="Proteomes" id="UP000178587">
    <property type="component" value="Unassembled WGS sequence"/>
</dbReference>
<feature type="transmembrane region" description="Helical" evidence="1">
    <location>
        <begin position="318"/>
        <end position="338"/>
    </location>
</feature>
<dbReference type="STRING" id="1798507.A3A34_02085"/>
<name>A0A1F6EN91_9BACT</name>
<evidence type="ECO:0000256" key="1">
    <source>
        <dbReference type="SAM" id="Phobius"/>
    </source>
</evidence>
<feature type="transmembrane region" description="Helical" evidence="1">
    <location>
        <begin position="255"/>
        <end position="272"/>
    </location>
</feature>
<feature type="transmembrane region" description="Helical" evidence="1">
    <location>
        <begin position="120"/>
        <end position="141"/>
    </location>
</feature>
<keyword evidence="1" id="KW-1133">Transmembrane helix</keyword>
<comment type="caution">
    <text evidence="2">The sequence shown here is derived from an EMBL/GenBank/DDBJ whole genome shotgun (WGS) entry which is preliminary data.</text>
</comment>
<keyword evidence="1" id="KW-0472">Membrane</keyword>
<dbReference type="AlphaFoldDB" id="A0A1F6EN91"/>
<feature type="transmembrane region" description="Helical" evidence="1">
    <location>
        <begin position="222"/>
        <end position="243"/>
    </location>
</feature>
<feature type="transmembrane region" description="Helical" evidence="1">
    <location>
        <begin position="191"/>
        <end position="210"/>
    </location>
</feature>
<reference evidence="2 3" key="1">
    <citation type="journal article" date="2016" name="Nat. Commun.">
        <title>Thousands of microbial genomes shed light on interconnected biogeochemical processes in an aquifer system.</title>
        <authorList>
            <person name="Anantharaman K."/>
            <person name="Brown C.T."/>
            <person name="Hug L.A."/>
            <person name="Sharon I."/>
            <person name="Castelle C.J."/>
            <person name="Probst A.J."/>
            <person name="Thomas B.C."/>
            <person name="Singh A."/>
            <person name="Wilkins M.J."/>
            <person name="Karaoz U."/>
            <person name="Brodie E.L."/>
            <person name="Williams K.H."/>
            <person name="Hubbard S.S."/>
            <person name="Banfield J.F."/>
        </authorList>
    </citation>
    <scope>NUCLEOTIDE SEQUENCE [LARGE SCALE GENOMIC DNA]</scope>
</reference>
<feature type="transmembrane region" description="Helical" evidence="1">
    <location>
        <begin position="31"/>
        <end position="53"/>
    </location>
</feature>
<feature type="transmembrane region" description="Helical" evidence="1">
    <location>
        <begin position="284"/>
        <end position="306"/>
    </location>
</feature>
<proteinExistence type="predicted"/>
<feature type="transmembrane region" description="Helical" evidence="1">
    <location>
        <begin position="153"/>
        <end position="171"/>
    </location>
</feature>
<organism evidence="2 3">
    <name type="scientific">Candidatus Kaiserbacteria bacterium RIFCSPLOWO2_01_FULL_50_24</name>
    <dbReference type="NCBI Taxonomy" id="1798507"/>
    <lineage>
        <taxon>Bacteria</taxon>
        <taxon>Candidatus Kaiseribacteriota</taxon>
    </lineage>
</organism>
<keyword evidence="1" id="KW-0812">Transmembrane</keyword>
<accession>A0A1F6EN91</accession>
<feature type="transmembrane region" description="Helical" evidence="1">
    <location>
        <begin position="74"/>
        <end position="100"/>
    </location>
</feature>
<dbReference type="EMBL" id="MFLU01000007">
    <property type="protein sequence ID" value="OGG75123.1"/>
    <property type="molecule type" value="Genomic_DNA"/>
</dbReference>
<evidence type="ECO:0000313" key="2">
    <source>
        <dbReference type="EMBL" id="OGG75123.1"/>
    </source>
</evidence>